<dbReference type="EC" id="2.3.1.-" evidence="7"/>
<comment type="subcellular location">
    <subcellularLocation>
        <location evidence="1">Cell inner membrane</location>
    </subcellularLocation>
</comment>
<dbReference type="Pfam" id="PF03279">
    <property type="entry name" value="Lip_A_acyltrans"/>
    <property type="match status" value="1"/>
</dbReference>
<keyword evidence="2" id="KW-1003">Cell membrane</keyword>
<evidence type="ECO:0000256" key="2">
    <source>
        <dbReference type="ARBA" id="ARBA00022475"/>
    </source>
</evidence>
<name>T0YC82_9ZZZZ</name>
<proteinExistence type="predicted"/>
<keyword evidence="5" id="KW-0472">Membrane</keyword>
<comment type="caution">
    <text evidence="7">The sequence shown here is derived from an EMBL/GenBank/DDBJ whole genome shotgun (WGS) entry which is preliminary data.</text>
</comment>
<dbReference type="AlphaFoldDB" id="T0YC82"/>
<organism evidence="7">
    <name type="scientific">mine drainage metagenome</name>
    <dbReference type="NCBI Taxonomy" id="410659"/>
    <lineage>
        <taxon>unclassified sequences</taxon>
        <taxon>metagenomes</taxon>
        <taxon>ecological metagenomes</taxon>
    </lineage>
</organism>
<dbReference type="InterPro" id="IPR004960">
    <property type="entry name" value="LipA_acyltrans"/>
</dbReference>
<sequence>MALGTLRLLALLPFSVQLALGRALGGILRRLPVRFVSIARRNIDLCLPELDSAERERLLDRHFASLGIALMEIALAWWSPAARLREMAQVEGLERVRKALERGRGVI</sequence>
<feature type="non-terminal residue" evidence="7">
    <location>
        <position position="107"/>
    </location>
</feature>
<dbReference type="PANTHER" id="PTHR30606">
    <property type="entry name" value="LIPID A BIOSYNTHESIS LAUROYL ACYLTRANSFERASE"/>
    <property type="match status" value="1"/>
</dbReference>
<evidence type="ECO:0000256" key="1">
    <source>
        <dbReference type="ARBA" id="ARBA00004533"/>
    </source>
</evidence>
<evidence type="ECO:0000256" key="4">
    <source>
        <dbReference type="ARBA" id="ARBA00022679"/>
    </source>
</evidence>
<reference evidence="7" key="2">
    <citation type="journal article" date="2014" name="ISME J.">
        <title>Microbial stratification in low pH oxic and suboxic macroscopic growths along an acid mine drainage.</title>
        <authorList>
            <person name="Mendez-Garcia C."/>
            <person name="Mesa V."/>
            <person name="Sprenger R.R."/>
            <person name="Richter M."/>
            <person name="Diez M.S."/>
            <person name="Solano J."/>
            <person name="Bargiela R."/>
            <person name="Golyshina O.V."/>
            <person name="Manteca A."/>
            <person name="Ramos J.L."/>
            <person name="Gallego J.R."/>
            <person name="Llorente I."/>
            <person name="Martins Dos Santos V.A."/>
            <person name="Jensen O.N."/>
            <person name="Pelaez A.I."/>
            <person name="Sanchez J."/>
            <person name="Ferrer M."/>
        </authorList>
    </citation>
    <scope>NUCLEOTIDE SEQUENCE</scope>
</reference>
<accession>T0YC82</accession>
<dbReference type="PANTHER" id="PTHR30606:SF9">
    <property type="entry name" value="LIPID A BIOSYNTHESIS LAUROYLTRANSFERASE"/>
    <property type="match status" value="1"/>
</dbReference>
<keyword evidence="3" id="KW-0997">Cell inner membrane</keyword>
<dbReference type="GO" id="GO:1901137">
    <property type="term" value="P:carbohydrate derivative biosynthetic process"/>
    <property type="evidence" value="ECO:0007669"/>
    <property type="project" value="UniProtKB-ARBA"/>
</dbReference>
<evidence type="ECO:0000256" key="5">
    <source>
        <dbReference type="ARBA" id="ARBA00023136"/>
    </source>
</evidence>
<reference evidence="7" key="1">
    <citation type="submission" date="2013-08" db="EMBL/GenBank/DDBJ databases">
        <authorList>
            <person name="Mendez C."/>
            <person name="Richter M."/>
            <person name="Ferrer M."/>
            <person name="Sanchez J."/>
        </authorList>
    </citation>
    <scope>NUCLEOTIDE SEQUENCE</scope>
</reference>
<evidence type="ECO:0000313" key="7">
    <source>
        <dbReference type="EMBL" id="EQD30733.1"/>
    </source>
</evidence>
<keyword evidence="6 7" id="KW-0012">Acyltransferase</keyword>
<dbReference type="GO" id="GO:0016746">
    <property type="term" value="F:acyltransferase activity"/>
    <property type="evidence" value="ECO:0007669"/>
    <property type="project" value="UniProtKB-KW"/>
</dbReference>
<evidence type="ECO:0000256" key="6">
    <source>
        <dbReference type="ARBA" id="ARBA00023315"/>
    </source>
</evidence>
<dbReference type="GO" id="GO:0008610">
    <property type="term" value="P:lipid biosynthetic process"/>
    <property type="evidence" value="ECO:0007669"/>
    <property type="project" value="UniProtKB-ARBA"/>
</dbReference>
<evidence type="ECO:0000256" key="3">
    <source>
        <dbReference type="ARBA" id="ARBA00022519"/>
    </source>
</evidence>
<gene>
    <name evidence="7" type="ORF">B1A_20259</name>
</gene>
<protein>
    <submittedName>
        <fullName evidence="7">Bacterial lipid A biosynthesis acyltransferase</fullName>
        <ecNumber evidence="7">2.3.1.-</ecNumber>
    </submittedName>
</protein>
<keyword evidence="4 7" id="KW-0808">Transferase</keyword>
<dbReference type="EMBL" id="AUZX01014951">
    <property type="protein sequence ID" value="EQD30733.1"/>
    <property type="molecule type" value="Genomic_DNA"/>
</dbReference>
<dbReference type="GO" id="GO:0005886">
    <property type="term" value="C:plasma membrane"/>
    <property type="evidence" value="ECO:0007669"/>
    <property type="project" value="UniProtKB-SubCell"/>
</dbReference>